<comment type="subcellular location">
    <subcellularLocation>
        <location evidence="1">Membrane</location>
    </subcellularLocation>
</comment>
<accession>A0A433UA28</accession>
<dbReference type="EMBL" id="RQTK01000027">
    <property type="protein sequence ID" value="RUS90663.1"/>
    <property type="molecule type" value="Genomic_DNA"/>
</dbReference>
<evidence type="ECO:0000313" key="8">
    <source>
        <dbReference type="Proteomes" id="UP000271974"/>
    </source>
</evidence>
<evidence type="ECO:0000256" key="1">
    <source>
        <dbReference type="ARBA" id="ARBA00004370"/>
    </source>
</evidence>
<evidence type="ECO:0000313" key="7">
    <source>
        <dbReference type="EMBL" id="RUS90663.1"/>
    </source>
</evidence>
<reference evidence="7 8" key="1">
    <citation type="submission" date="2019-01" db="EMBL/GenBank/DDBJ databases">
        <title>A draft genome assembly of the solar-powered sea slug Elysia chlorotica.</title>
        <authorList>
            <person name="Cai H."/>
            <person name="Li Q."/>
            <person name="Fang X."/>
            <person name="Li J."/>
            <person name="Curtis N.E."/>
            <person name="Altenburger A."/>
            <person name="Shibata T."/>
            <person name="Feng M."/>
            <person name="Maeda T."/>
            <person name="Schwartz J.A."/>
            <person name="Shigenobu S."/>
            <person name="Lundholm N."/>
            <person name="Nishiyama T."/>
            <person name="Yang H."/>
            <person name="Hasebe M."/>
            <person name="Li S."/>
            <person name="Pierce S.K."/>
            <person name="Wang J."/>
        </authorList>
    </citation>
    <scope>NUCLEOTIDE SEQUENCE [LARGE SCALE GENOMIC DNA]</scope>
    <source>
        <strain evidence="7">EC2010</strain>
        <tissue evidence="7">Whole organism of an adult</tissue>
    </source>
</reference>
<dbReference type="InterPro" id="IPR052954">
    <property type="entry name" value="GPCR-Ligand_Int"/>
</dbReference>
<feature type="transmembrane region" description="Helical" evidence="5">
    <location>
        <begin position="182"/>
        <end position="205"/>
    </location>
</feature>
<dbReference type="OrthoDB" id="10613408at2759"/>
<dbReference type="Proteomes" id="UP000271974">
    <property type="component" value="Unassembled WGS sequence"/>
</dbReference>
<dbReference type="GO" id="GO:0016020">
    <property type="term" value="C:membrane"/>
    <property type="evidence" value="ECO:0007669"/>
    <property type="project" value="UniProtKB-SubCell"/>
</dbReference>
<keyword evidence="4 5" id="KW-0472">Membrane</keyword>
<feature type="transmembrane region" description="Helical" evidence="5">
    <location>
        <begin position="70"/>
        <end position="98"/>
    </location>
</feature>
<feature type="transmembrane region" description="Helical" evidence="5">
    <location>
        <begin position="104"/>
        <end position="128"/>
    </location>
</feature>
<evidence type="ECO:0000256" key="4">
    <source>
        <dbReference type="ARBA" id="ARBA00023136"/>
    </source>
</evidence>
<protein>
    <recommendedName>
        <fullName evidence="6">G-protein coupled receptors family 1 profile domain-containing protein</fullName>
    </recommendedName>
</protein>
<keyword evidence="3 5" id="KW-1133">Transmembrane helix</keyword>
<evidence type="ECO:0000256" key="2">
    <source>
        <dbReference type="ARBA" id="ARBA00022692"/>
    </source>
</evidence>
<dbReference type="InterPro" id="IPR017452">
    <property type="entry name" value="GPCR_Rhodpsn_7TM"/>
</dbReference>
<feature type="transmembrane region" description="Helical" evidence="5">
    <location>
        <begin position="140"/>
        <end position="162"/>
    </location>
</feature>
<comment type="caution">
    <text evidence="7">The sequence shown here is derived from an EMBL/GenBank/DDBJ whole genome shotgun (WGS) entry which is preliminary data.</text>
</comment>
<dbReference type="PROSITE" id="PS50262">
    <property type="entry name" value="G_PROTEIN_RECEP_F1_2"/>
    <property type="match status" value="1"/>
</dbReference>
<dbReference type="PANTHER" id="PTHR46641">
    <property type="entry name" value="FMRFAMIDE RECEPTOR-RELATED"/>
    <property type="match status" value="1"/>
</dbReference>
<organism evidence="7 8">
    <name type="scientific">Elysia chlorotica</name>
    <name type="common">Eastern emerald elysia</name>
    <name type="synonym">Sea slug</name>
    <dbReference type="NCBI Taxonomy" id="188477"/>
    <lineage>
        <taxon>Eukaryota</taxon>
        <taxon>Metazoa</taxon>
        <taxon>Spiralia</taxon>
        <taxon>Lophotrochozoa</taxon>
        <taxon>Mollusca</taxon>
        <taxon>Gastropoda</taxon>
        <taxon>Heterobranchia</taxon>
        <taxon>Euthyneura</taxon>
        <taxon>Panpulmonata</taxon>
        <taxon>Sacoglossa</taxon>
        <taxon>Placobranchoidea</taxon>
        <taxon>Plakobranchidae</taxon>
        <taxon>Elysia</taxon>
    </lineage>
</organism>
<keyword evidence="8" id="KW-1185">Reference proteome</keyword>
<sequence>MSTTWSGPYSSMSWSYGSTTMSSVLSDGFSHNPTVFSHNDPGVVRTDTTTPRCAGNYCDIPRTQAHRILYILEVIVIPSISILGVFGNVSSIIVLTRYPLGRSLTLYLCSSALSIPGIFGNVSSIIVLTRQGFSRSSNILLMAVSISDFFTLLGISNVFKIWRTHFKSRISLQQARALFDFNAFQTFVLEMGYCMTILVTVLITVERIIAVYLPLKFPVIVRPFRTKIALLFCLAVAIFKGIMGVLFLEFAYNARKQIPNIKISDFYKNNMELYDVLTNIWDYGLGFIPVAAVSLGCILIAVKVSLAAAKRAKMLSSSGGAKPGSQQQQQQQPAHKSRTTLTLLTVGVQFTLTLGIGFLIETLFPDEQTWLSYIVRYRVSDVSLCGPAYCDWLRQEATSRCNISVCQHVNISFVSLGARLHSIFNADTERYAKTNRTNEDIFVVPFRDIDLMRTGVGL</sequence>
<feature type="transmembrane region" description="Helical" evidence="5">
    <location>
        <begin position="283"/>
        <end position="306"/>
    </location>
</feature>
<evidence type="ECO:0000259" key="6">
    <source>
        <dbReference type="PROSITE" id="PS50262"/>
    </source>
</evidence>
<evidence type="ECO:0000256" key="5">
    <source>
        <dbReference type="SAM" id="Phobius"/>
    </source>
</evidence>
<dbReference type="Pfam" id="PF10328">
    <property type="entry name" value="7TM_GPCR_Srx"/>
    <property type="match status" value="1"/>
</dbReference>
<gene>
    <name evidence="7" type="ORF">EGW08_001563</name>
</gene>
<feature type="transmembrane region" description="Helical" evidence="5">
    <location>
        <begin position="226"/>
        <end position="248"/>
    </location>
</feature>
<dbReference type="Gene3D" id="1.20.1070.10">
    <property type="entry name" value="Rhodopsin 7-helix transmembrane proteins"/>
    <property type="match status" value="1"/>
</dbReference>
<keyword evidence="2 5" id="KW-0812">Transmembrane</keyword>
<feature type="domain" description="G-protein coupled receptors family 1 profile" evidence="6">
    <location>
        <begin position="120"/>
        <end position="352"/>
    </location>
</feature>
<dbReference type="SUPFAM" id="SSF81321">
    <property type="entry name" value="Family A G protein-coupled receptor-like"/>
    <property type="match status" value="1"/>
</dbReference>
<feature type="transmembrane region" description="Helical" evidence="5">
    <location>
        <begin position="341"/>
        <end position="360"/>
    </location>
</feature>
<dbReference type="InterPro" id="IPR019430">
    <property type="entry name" value="7TM_GPCR_serpentine_rcpt_Srx"/>
</dbReference>
<evidence type="ECO:0000256" key="3">
    <source>
        <dbReference type="ARBA" id="ARBA00022989"/>
    </source>
</evidence>
<name>A0A433UA28_ELYCH</name>
<proteinExistence type="predicted"/>
<dbReference type="AlphaFoldDB" id="A0A433UA28"/>